<dbReference type="Pfam" id="PF13671">
    <property type="entry name" value="AAA_33"/>
    <property type="match status" value="1"/>
</dbReference>
<evidence type="ECO:0000256" key="1">
    <source>
        <dbReference type="SAM" id="MobiDB-lite"/>
    </source>
</evidence>
<sequence length="501" mass="54759">MPGSEQAVTPYTAVHETHAGVVFLVGDHAYKMKKPEDFGFLDYSTRERRLAACRREVELNSRLAADVYDGVFDVTDAQGRPVDHLVAMRRMPDARRLSTLVREGADVAADLRRIARVLAAFHADADRGEEISAQGAAPALRGRWSDSFAQVRALPQDVLEGRTDEIERLALRFVDGRRALFTSRIDQGRVLDGHGDLLANDVFCLDDGPRILDCLEFDDHLRFVDGLDDAAFLAMDLERLGAAEAADSFLAHYADFAGDPAPTVLHHHYIAYRAFVRAKVACLRAQQGGEGAAEEARLLADICLRHLRENAVRLVVVGGTPATGKSTLAGHLADRLGMVRLSSDRIRKERAGLDPLHSAAAAHGQGLYSAENTDAVYRDLLDRARRLLALGESVVLDASFADTRHRRGARDLAEEVRADVTEVRCTAPAEEIDRRLARRAREASVSDAQGRVARRMEAVFADWPEAVVVDTARQDPAALEERLRGAAEPGRSSAARGTAAG</sequence>
<dbReference type="PANTHER" id="PTHR43883:SF1">
    <property type="entry name" value="GLUCONOKINASE"/>
    <property type="match status" value="1"/>
</dbReference>
<dbReference type="Proteomes" id="UP001596956">
    <property type="component" value="Unassembled WGS sequence"/>
</dbReference>
<protein>
    <submittedName>
        <fullName evidence="2">AAA family ATPase</fullName>
    </submittedName>
</protein>
<dbReference type="InterPro" id="IPR052732">
    <property type="entry name" value="Cell-binding_unc_protein"/>
</dbReference>
<feature type="compositionally biased region" description="Low complexity" evidence="1">
    <location>
        <begin position="486"/>
        <end position="501"/>
    </location>
</feature>
<keyword evidence="3" id="KW-1185">Reference proteome</keyword>
<dbReference type="InterPro" id="IPR027417">
    <property type="entry name" value="P-loop_NTPase"/>
</dbReference>
<dbReference type="SUPFAM" id="SSF56112">
    <property type="entry name" value="Protein kinase-like (PK-like)"/>
    <property type="match status" value="1"/>
</dbReference>
<evidence type="ECO:0000313" key="2">
    <source>
        <dbReference type="EMBL" id="MFD0801621.1"/>
    </source>
</evidence>
<dbReference type="Gene3D" id="3.40.50.300">
    <property type="entry name" value="P-loop containing nucleotide triphosphate hydrolases"/>
    <property type="match status" value="1"/>
</dbReference>
<dbReference type="InterPro" id="IPR011009">
    <property type="entry name" value="Kinase-like_dom_sf"/>
</dbReference>
<dbReference type="SUPFAM" id="SSF52540">
    <property type="entry name" value="P-loop containing nucleoside triphosphate hydrolases"/>
    <property type="match status" value="1"/>
</dbReference>
<proteinExistence type="predicted"/>
<accession>A0ABW3BFI9</accession>
<gene>
    <name evidence="2" type="ORF">ACFQZU_09875</name>
</gene>
<comment type="caution">
    <text evidence="2">The sequence shown here is derived from an EMBL/GenBank/DDBJ whole genome shotgun (WGS) entry which is preliminary data.</text>
</comment>
<dbReference type="EMBL" id="JBHTHR010000261">
    <property type="protein sequence ID" value="MFD0801621.1"/>
    <property type="molecule type" value="Genomic_DNA"/>
</dbReference>
<dbReference type="PANTHER" id="PTHR43883">
    <property type="entry name" value="SLR0207 PROTEIN"/>
    <property type="match status" value="1"/>
</dbReference>
<evidence type="ECO:0000313" key="3">
    <source>
        <dbReference type="Proteomes" id="UP001596956"/>
    </source>
</evidence>
<name>A0ABW3BFI9_9ACTN</name>
<organism evidence="2 3">
    <name type="scientific">Streptomonospora algeriensis</name>
    <dbReference type="NCBI Taxonomy" id="995084"/>
    <lineage>
        <taxon>Bacteria</taxon>
        <taxon>Bacillati</taxon>
        <taxon>Actinomycetota</taxon>
        <taxon>Actinomycetes</taxon>
        <taxon>Streptosporangiales</taxon>
        <taxon>Nocardiopsidaceae</taxon>
        <taxon>Streptomonospora</taxon>
    </lineage>
</organism>
<feature type="region of interest" description="Disordered" evidence="1">
    <location>
        <begin position="479"/>
        <end position="501"/>
    </location>
</feature>
<reference evidence="3" key="1">
    <citation type="journal article" date="2019" name="Int. J. Syst. Evol. Microbiol.">
        <title>The Global Catalogue of Microorganisms (GCM) 10K type strain sequencing project: providing services to taxonomists for standard genome sequencing and annotation.</title>
        <authorList>
            <consortium name="The Broad Institute Genomics Platform"/>
            <consortium name="The Broad Institute Genome Sequencing Center for Infectious Disease"/>
            <person name="Wu L."/>
            <person name="Ma J."/>
        </authorList>
    </citation>
    <scope>NUCLEOTIDE SEQUENCE [LARGE SCALE GENOMIC DNA]</scope>
    <source>
        <strain evidence="3">CCUG 63369</strain>
    </source>
</reference>